<dbReference type="InterPro" id="IPR029636">
    <property type="entry name" value="Csf1"/>
</dbReference>
<dbReference type="InterPro" id="IPR048636">
    <property type="entry name" value="Csf1_N"/>
</dbReference>
<dbReference type="PANTHER" id="PTHR32085">
    <property type="entry name" value="PROTEIN CSF1"/>
    <property type="match status" value="1"/>
</dbReference>
<feature type="region of interest" description="Disordered" evidence="1">
    <location>
        <begin position="1186"/>
        <end position="1230"/>
    </location>
</feature>
<dbReference type="EMBL" id="ML213506">
    <property type="protein sequence ID" value="TFK54421.1"/>
    <property type="molecule type" value="Genomic_DNA"/>
</dbReference>
<dbReference type="Pfam" id="PF21678">
    <property type="entry name" value="Csf1_N"/>
    <property type="match status" value="1"/>
</dbReference>
<dbReference type="STRING" id="5364.A0A5C3NLB7"/>
<gene>
    <name evidence="4" type="ORF">OE88DRAFT_1676060</name>
</gene>
<accession>A0A5C3NLB7</accession>
<dbReference type="OrthoDB" id="10051416at2759"/>
<sequence length="3328" mass="368649">MLSYLLLIACILIGVAVILYFFFWNQLIALILSLLLRVALWNQGCSSAWVDFGAIHVSLIAGRLSFKNLRYHSSNQTMRIVKGQISWRYWIRSPAGEEDLHNSRMGGEDFGKSKSSWPPSCRILVSLQGVEWFVYNRTAAYDAIAEQMRGAGDHLPATPRPSTDNRPSRSRTSFTKSPAAPESNPLYPPSLFPARSIGPPLFFRRSVDWIKGQLPRLDPTDLLPLGIEVTKAAVICGNASTPDLLVVEFKDAEGTFGIVPSRSKYDVHKQLLNMKFKAISSHYVENAQYHSPMPDFGEKVEEAIQNSKYWNLNSRRYLSYHSFSKIWRRLKLFRMAKFGHSSRFSEATWIPGHGTARLGRRRDHKSLDETTPVGIEFLRLEYAAERQIIEAPELELLYYVDVVGSVPLQQTHAGMTAEDPFEVGNGDLPPEWGVEVIVHGGFLRYGPWADRQRAELQRLFFPPSYQDSQPTAFLRPGDKRIWTALKVFIELRGGTTLHIPFRESSKDWQWDGLANVPRPKVREAAHIHLKAGDGSAISYVLPMVVRPVGYEAQLEVHLDDIAVTSTLNDIRLLQAESCRVRCELPTPLPWNAERQWSFNITLRQPVFYLIRDHINMFTDLAKDWSSGPPSDYNRFVPMRYVAQVDLHNYEINTYVNDHNIIDKPLLRDENALLTFSGASFKNRTDIDSSKFRPVSTTVPLWIEAPGVKVDLMLPRWNTHAMTAPPDITNVGRIGLFRLDASYQYFSDVRDDNVEQLKLAFMTRDVVWKAFGWSVRHFMIMRDNYFGTFTHFSTLYEYLDKKKKGIAVGDPIELQYRKGKSNMLQVELQLGVDRGTIVAPAGLPGYESCTSATDTFSQGRGLGSCVVFDIPSLQVQLRTHDFFMEMSMNVDVVMGRVEDRWPDADIAGSPGRQNAAKTLCIDGLDIVAHRLFGPQPRTSTYICIWEIHVGKVKGLVTAPEVQIIGSAAEAFGLNFLDPLNSPAAEYALPVDPDVTFLKVSADAGVLVWLAGNSALEIRIPQGLSLNTNDLAGELHRKVTTLRLPGAVVKAFKSSGPPRRQWSEAASLTVDLYLDMYSRPEGWQQAARAQAEFVSAQDVLTGRAKVLYAQDPTALVASLYNGRGSGKGGVHLPYPQIPTAARPRSSRRLGTRIQTNARFSQISMGKAPLGDSESDEFVSDAVRDARLAKSKPTPPVAFHSFEDDGSVGSGDESDDADLTENADDSDSERSGLYDGDFFSQHNVVSRYHAPTIATPALWDDSPFTLIRDPWRFTAVETHGDASDHSPAETMTVPSLSSKELAHGCDDTVLRVSSKRGLDIRITPLAALVAAELYEDSKISQSGPELYVDSAIVKYIHRISDTQPKGQHTIVDAHLLSVRIRCMQAIPTKSALSECPSPTLLDLKIRGSHIVGYGTERCKDGVKHDFKLKILDASLAFGVVERRSTRASGAPTSSFNPLSEVRWSHAYIQVLAGKVHASAGPVSVTVLHPTFHYISDTALVLAPCSRSLQEKLSRIESRSRLESRGLLRRILLMSQQQAAVDPLSTIQPSFLVQTGRPQIIRTSTAFKVLLHLRRSMRGLDASERSRLVYQDTDDDNDVASSSLLSVLETQASALGADSDSQGKSELLALQDVLPGPERQSSASDSPLQRSTFLELRMEEVQVNLWDESRSSPNVFSVTGLAVVMTHRPSVTSFGQASPSNKSLLPAHDENSRHYVHHIGVALTVRNAEAFLLPHLLDLAQQMIKAWRYFKSSQSPSSPEHGDQKQAISAPPTASCAFYVDLSVLVHRCCAQAAAESLTFETGGSGIIVTANMILPQAENDTLTSPPSFNQSVVFKETFFRARDSAEMRKLTISDCLASLTCRSAHLNAILRQDYTGGPALRTVVGMDAVVLSVPRSALRLYRFMEEWKADYLPGIEATVQSFLSELQNSSRQPTGPSRNISVPTLQAHMSVGTLGVQLQITPGTWFLWEIAETVAFLKSQSALRKTHYSFGVRIQSQALVISSRPSESDGNASTRVKLQLPVITFAGDYDGSAVQVMVSMALFHATLRPSHWDTLIFVQQKFGQDFDDLLLLIQDTRTKTKASSTPTPKPEHHAPSRLKFDARLRVQGFRLGLQGVASTLYLECEDIHGDFSSRMNNAWSLALSDLALSFAPRTGSSDSRPASYRNSRSAFVSIDFRTASETTTEGRIVDVAVSKIHAVMQPISIGEFGDFVDHLQAELASRREERALEMSKFREKTRSVMRSFEVRARDTAASDSSSWVDDNNINISVKNIGVAFPLTMDDTLTSPQLGRKEAKAVRAFLFSVKSLSFGAQRGGKGSATMKGFSFQFVDSFRQTRSFDFSGESHQTKNRIVYPEVTAQVRSERRGASRQLRVTANVSGFVLDLDAGIPDYVFSLVDVYRRGKERVDRFTSGTSRPSTNTEATLRLSPRLDHAHYGALPTSNILASLNFLSGQVRIHGTASTLSSRTRSVFPAMRHIRNDSVLVEAEILDLPELSVWAEYRATPASKKLAGSQSVESSTLMFKSTIHSSQNTLRPTLLPFVTEVCKHVEERIRRASTHGDASRPSKLEVSSTQTSESRAEDLETVSSLNISLSLRIDQSRLELTCQPDVNVIAGVHWDSGGFIATISPGARRVTFTGSVGGLTVGLKHGFLSDDCVRLDARNLSFSIALGRTEASEATSVSSLSLVLDTEFSGAVRFSRLQDLLCFKAVWLDRIPVFGGPNSAMPTTPAKGLVPLPNTGPAKQDFVTAVLVRVRRTILEMDLGQSISAVTLDLSNVVFRTRLTEVLADVSLCIRKVDVHFTGNLQGQASVPDFLFQTMHKREDGTMRPADSSRVLELSMTTGAFDVILDSERQRLLYYHAEPLNIEVFDDWSNASSQLLAQRHQLRLSFIVTGSEVVAIVTVGTIPRLISYAKKFKANIDAQREGASRESQAFRVANAPKPDNPLSAVASAMIQSARTRLTEPESTVSYVIKQDMTLKMEHLRLVVFPRTVHDMEMAQFVGHGVQARLDRHVEPDGLTAQRDLQLEFSGIAVSRFHQLNVPIAIKAVPQDAKSWLDALTKDASEAIIFGLPSMKMSMTSTESVKDRIRQLDYDFVSKFMRQARTKREDIYITLNMSLYAWLTILRKNFAREMDQVNASGEAHSSTKLQAPSVASLRRKAGEQSFSLDTLDASYIDTLTRPMTPPETGRPANVRASTFTHSRSVSHAGSFPSSQTASPVASGSGKDGALNLDPIGTGKAPAIATSLNSTKDKGLVFNPRKRHIERLTMRQLGEATPDVMHPFFMKKSGFNLEDSLPQYVHEYATTPLEEIMRALLQLYSKQLRVKGDPSSKA</sequence>
<feature type="region of interest" description="Disordered" evidence="1">
    <location>
        <begin position="2551"/>
        <end position="2577"/>
    </location>
</feature>
<protein>
    <recommendedName>
        <fullName evidence="3">Csf1 N-terminal domain-containing protein</fullName>
    </recommendedName>
</protein>
<feature type="transmembrane region" description="Helical" evidence="2">
    <location>
        <begin position="6"/>
        <end position="36"/>
    </location>
</feature>
<dbReference type="PANTHER" id="PTHR32085:SF3">
    <property type="entry name" value="PROTEIN CSF1"/>
    <property type="match status" value="1"/>
</dbReference>
<organism evidence="4 5">
    <name type="scientific">Heliocybe sulcata</name>
    <dbReference type="NCBI Taxonomy" id="5364"/>
    <lineage>
        <taxon>Eukaryota</taxon>
        <taxon>Fungi</taxon>
        <taxon>Dikarya</taxon>
        <taxon>Basidiomycota</taxon>
        <taxon>Agaricomycotina</taxon>
        <taxon>Agaricomycetes</taxon>
        <taxon>Gloeophyllales</taxon>
        <taxon>Gloeophyllaceae</taxon>
        <taxon>Heliocybe</taxon>
    </lineage>
</organism>
<feature type="compositionally biased region" description="Polar residues" evidence="1">
    <location>
        <begin position="3195"/>
        <end position="3216"/>
    </location>
</feature>
<keyword evidence="2" id="KW-1133">Transmembrane helix</keyword>
<feature type="region of interest" description="Disordered" evidence="1">
    <location>
        <begin position="1128"/>
        <end position="1151"/>
    </location>
</feature>
<keyword evidence="2" id="KW-0472">Membrane</keyword>
<dbReference type="GO" id="GO:0016020">
    <property type="term" value="C:membrane"/>
    <property type="evidence" value="ECO:0007669"/>
    <property type="project" value="InterPro"/>
</dbReference>
<dbReference type="Proteomes" id="UP000305948">
    <property type="component" value="Unassembled WGS sequence"/>
</dbReference>
<feature type="domain" description="Csf1 N-terminal" evidence="3">
    <location>
        <begin position="17"/>
        <end position="800"/>
    </location>
</feature>
<evidence type="ECO:0000313" key="5">
    <source>
        <dbReference type="Proteomes" id="UP000305948"/>
    </source>
</evidence>
<feature type="compositionally biased region" description="Acidic residues" evidence="1">
    <location>
        <begin position="1209"/>
        <end position="1224"/>
    </location>
</feature>
<feature type="region of interest" description="Disordered" evidence="1">
    <location>
        <begin position="3195"/>
        <end position="3228"/>
    </location>
</feature>
<dbReference type="GO" id="GO:0006113">
    <property type="term" value="P:fermentation"/>
    <property type="evidence" value="ECO:0007669"/>
    <property type="project" value="InterPro"/>
</dbReference>
<name>A0A5C3NLB7_9AGAM</name>
<evidence type="ECO:0000259" key="3">
    <source>
        <dbReference type="Pfam" id="PF21678"/>
    </source>
</evidence>
<evidence type="ECO:0000313" key="4">
    <source>
        <dbReference type="EMBL" id="TFK54421.1"/>
    </source>
</evidence>
<evidence type="ECO:0000256" key="2">
    <source>
        <dbReference type="SAM" id="Phobius"/>
    </source>
</evidence>
<keyword evidence="5" id="KW-1185">Reference proteome</keyword>
<evidence type="ECO:0000256" key="1">
    <source>
        <dbReference type="SAM" id="MobiDB-lite"/>
    </source>
</evidence>
<feature type="region of interest" description="Disordered" evidence="1">
    <location>
        <begin position="151"/>
        <end position="189"/>
    </location>
</feature>
<proteinExistence type="predicted"/>
<feature type="compositionally biased region" description="Polar residues" evidence="1">
    <location>
        <begin position="160"/>
        <end position="176"/>
    </location>
</feature>
<reference evidence="4 5" key="1">
    <citation type="journal article" date="2019" name="Nat. Ecol. Evol.">
        <title>Megaphylogeny resolves global patterns of mushroom evolution.</title>
        <authorList>
            <person name="Varga T."/>
            <person name="Krizsan K."/>
            <person name="Foldi C."/>
            <person name="Dima B."/>
            <person name="Sanchez-Garcia M."/>
            <person name="Sanchez-Ramirez S."/>
            <person name="Szollosi G.J."/>
            <person name="Szarkandi J.G."/>
            <person name="Papp V."/>
            <person name="Albert L."/>
            <person name="Andreopoulos W."/>
            <person name="Angelini C."/>
            <person name="Antonin V."/>
            <person name="Barry K.W."/>
            <person name="Bougher N.L."/>
            <person name="Buchanan P."/>
            <person name="Buyck B."/>
            <person name="Bense V."/>
            <person name="Catcheside P."/>
            <person name="Chovatia M."/>
            <person name="Cooper J."/>
            <person name="Damon W."/>
            <person name="Desjardin D."/>
            <person name="Finy P."/>
            <person name="Geml J."/>
            <person name="Haridas S."/>
            <person name="Hughes K."/>
            <person name="Justo A."/>
            <person name="Karasinski D."/>
            <person name="Kautmanova I."/>
            <person name="Kiss B."/>
            <person name="Kocsube S."/>
            <person name="Kotiranta H."/>
            <person name="LaButti K.M."/>
            <person name="Lechner B.E."/>
            <person name="Liimatainen K."/>
            <person name="Lipzen A."/>
            <person name="Lukacs Z."/>
            <person name="Mihaltcheva S."/>
            <person name="Morgado L.N."/>
            <person name="Niskanen T."/>
            <person name="Noordeloos M.E."/>
            <person name="Ohm R.A."/>
            <person name="Ortiz-Santana B."/>
            <person name="Ovrebo C."/>
            <person name="Racz N."/>
            <person name="Riley R."/>
            <person name="Savchenko A."/>
            <person name="Shiryaev A."/>
            <person name="Soop K."/>
            <person name="Spirin V."/>
            <person name="Szebenyi C."/>
            <person name="Tomsovsky M."/>
            <person name="Tulloss R.E."/>
            <person name="Uehling J."/>
            <person name="Grigoriev I.V."/>
            <person name="Vagvolgyi C."/>
            <person name="Papp T."/>
            <person name="Martin F.M."/>
            <person name="Miettinen O."/>
            <person name="Hibbett D.S."/>
            <person name="Nagy L.G."/>
        </authorList>
    </citation>
    <scope>NUCLEOTIDE SEQUENCE [LARGE SCALE GENOMIC DNA]</scope>
    <source>
        <strain evidence="4 5">OMC1185</strain>
    </source>
</reference>
<keyword evidence="2" id="KW-0812">Transmembrane</keyword>